<dbReference type="GO" id="GO:0006935">
    <property type="term" value="P:chemotaxis"/>
    <property type="evidence" value="ECO:0007669"/>
    <property type="project" value="InterPro"/>
</dbReference>
<keyword evidence="6" id="KW-1133">Transmembrane helix</keyword>
<dbReference type="PANTHER" id="PTHR43531">
    <property type="entry name" value="PROTEIN ICFG"/>
    <property type="match status" value="1"/>
</dbReference>
<dbReference type="SMART" id="SM00283">
    <property type="entry name" value="MA"/>
    <property type="match status" value="1"/>
</dbReference>
<dbReference type="InterPro" id="IPR004089">
    <property type="entry name" value="MCPsignal_dom"/>
</dbReference>
<keyword evidence="2" id="KW-0488">Methylation</keyword>
<feature type="region of interest" description="Disordered" evidence="5">
    <location>
        <begin position="543"/>
        <end position="562"/>
    </location>
</feature>
<feature type="transmembrane region" description="Helical" evidence="6">
    <location>
        <begin position="212"/>
        <end position="231"/>
    </location>
</feature>
<evidence type="ECO:0000313" key="8">
    <source>
        <dbReference type="EMBL" id="KAF1047865.1"/>
    </source>
</evidence>
<evidence type="ECO:0000256" key="3">
    <source>
        <dbReference type="ARBA" id="ARBA00029447"/>
    </source>
</evidence>
<evidence type="ECO:0000256" key="4">
    <source>
        <dbReference type="PROSITE-ProRule" id="PRU00284"/>
    </source>
</evidence>
<comment type="caution">
    <text evidence="8">The sequence shown here is derived from an EMBL/GenBank/DDBJ whole genome shotgun (WGS) entry which is preliminary data.</text>
</comment>
<feature type="transmembrane region" description="Helical" evidence="6">
    <location>
        <begin position="36"/>
        <end position="56"/>
    </location>
</feature>
<protein>
    <submittedName>
        <fullName evidence="8">Methyl-accepting chemotaxis protein II</fullName>
    </submittedName>
</protein>
<dbReference type="GO" id="GO:0004888">
    <property type="term" value="F:transmembrane signaling receptor activity"/>
    <property type="evidence" value="ECO:0007669"/>
    <property type="project" value="InterPro"/>
</dbReference>
<comment type="subcellular location">
    <subcellularLocation>
        <location evidence="1">Membrane</location>
    </subcellularLocation>
</comment>
<dbReference type="Gene3D" id="1.10.287.950">
    <property type="entry name" value="Methyl-accepting chemotaxis protein"/>
    <property type="match status" value="1"/>
</dbReference>
<dbReference type="PROSITE" id="PS50111">
    <property type="entry name" value="CHEMOTAXIS_TRANSDUC_2"/>
    <property type="match status" value="1"/>
</dbReference>
<dbReference type="FunFam" id="1.10.287.950:FF:000001">
    <property type="entry name" value="Methyl-accepting chemotaxis sensory transducer"/>
    <property type="match status" value="1"/>
</dbReference>
<evidence type="ECO:0000256" key="5">
    <source>
        <dbReference type="SAM" id="MobiDB-lite"/>
    </source>
</evidence>
<keyword evidence="6" id="KW-0472">Membrane</keyword>
<evidence type="ECO:0000256" key="1">
    <source>
        <dbReference type="ARBA" id="ARBA00004370"/>
    </source>
</evidence>
<feature type="compositionally biased region" description="Polar residues" evidence="5">
    <location>
        <begin position="543"/>
        <end position="556"/>
    </location>
</feature>
<dbReference type="Proteomes" id="UP000462435">
    <property type="component" value="Unassembled WGS sequence"/>
</dbReference>
<evidence type="ECO:0000259" key="7">
    <source>
        <dbReference type="PROSITE" id="PS50111"/>
    </source>
</evidence>
<evidence type="ECO:0000256" key="2">
    <source>
        <dbReference type="ARBA" id="ARBA00022481"/>
    </source>
</evidence>
<comment type="similarity">
    <text evidence="3">Belongs to the methyl-accepting chemotaxis (MCP) protein family.</text>
</comment>
<evidence type="ECO:0000256" key="6">
    <source>
        <dbReference type="SAM" id="Phobius"/>
    </source>
</evidence>
<feature type="compositionally biased region" description="Polar residues" evidence="5">
    <location>
        <begin position="9"/>
        <end position="19"/>
    </location>
</feature>
<sequence>MPTEHAGLNSPNNSNSAKSGGTDMNYLSNFKIGTQLRLGFGIVIVLMLILVSFALTRMNSISAAVKYQDDVRTTKLEPLYSAREALDQTGLAARNAFIFQDQADAMKELSILDEQRALYLSDLKKLEPQFAGNAQFDKVKAGLLAMAQELNKPRKFREAGQMSEYGSFLVKECSPLRRQIVQDIDVLLKSVQQENEEASDLAENLFSSSLRLIMLWAAVILAVSIATAWLIRKSLLGQLGGEPRYAVEIAGRIAHGELSAPVDTRRDDNSSLLYEIRIMRDKLASLVQQVRFGTDTIAGASSEIAMGNQNLSERTEQQAETLEKTVAAMEDLTLAVRRNADNAQQANQLANSASAIATKGGEVVNQVVTTMGVIDDSSRKIVDIIGVIDGIAFQTNILALNAAVEAARAGEQGRGFAVVASEVRSLAQRSAAAAKEIKSLIDSSVASVADGSRLVQEAGGTMEEVVASVQRVTAIVAEITDASHAQTHGIQAMNDAISLLDENTQQNAALVEEAAAASQSMSQQAAHLTQLVGAFKLSQAQMEGDTSQEIDITPSQDRIGMR</sequence>
<name>A0A7V8FZT1_9BURK</name>
<dbReference type="Pfam" id="PF00015">
    <property type="entry name" value="MCPsignal"/>
    <property type="match status" value="1"/>
</dbReference>
<dbReference type="SUPFAM" id="SSF58104">
    <property type="entry name" value="Methyl-accepting chemotaxis protein (MCP) signaling domain"/>
    <property type="match status" value="1"/>
</dbReference>
<feature type="region of interest" description="Disordered" evidence="5">
    <location>
        <begin position="1"/>
        <end position="20"/>
    </location>
</feature>
<feature type="domain" description="Methyl-accepting transducer" evidence="7">
    <location>
        <begin position="293"/>
        <end position="522"/>
    </location>
</feature>
<dbReference type="InterPro" id="IPR051310">
    <property type="entry name" value="MCP_chemotaxis"/>
</dbReference>
<organism evidence="8 9">
    <name type="scientific">Herbaspirillum frisingense</name>
    <dbReference type="NCBI Taxonomy" id="92645"/>
    <lineage>
        <taxon>Bacteria</taxon>
        <taxon>Pseudomonadati</taxon>
        <taxon>Pseudomonadota</taxon>
        <taxon>Betaproteobacteria</taxon>
        <taxon>Burkholderiales</taxon>
        <taxon>Oxalobacteraceae</taxon>
        <taxon>Herbaspirillum</taxon>
    </lineage>
</organism>
<proteinExistence type="inferred from homology"/>
<dbReference type="Pfam" id="PF12729">
    <property type="entry name" value="4HB_MCP_1"/>
    <property type="match status" value="1"/>
</dbReference>
<reference evidence="9" key="1">
    <citation type="journal article" date="2020" name="MBio">
        <title>Horizontal gene transfer to a defensive symbiont with a reduced genome amongst a multipartite beetle microbiome.</title>
        <authorList>
            <person name="Waterworth S.C."/>
            <person name="Florez L.V."/>
            <person name="Rees E.R."/>
            <person name="Hertweck C."/>
            <person name="Kaltenpoth M."/>
            <person name="Kwan J.C."/>
        </authorList>
    </citation>
    <scope>NUCLEOTIDE SEQUENCE [LARGE SCALE GENOMIC DNA]</scope>
</reference>
<dbReference type="GO" id="GO:0005886">
    <property type="term" value="C:plasma membrane"/>
    <property type="evidence" value="ECO:0007669"/>
    <property type="project" value="TreeGrafter"/>
</dbReference>
<dbReference type="InterPro" id="IPR024478">
    <property type="entry name" value="HlyB_4HB_MCP"/>
</dbReference>
<keyword evidence="4" id="KW-0807">Transducer</keyword>
<dbReference type="PANTHER" id="PTHR43531:SF14">
    <property type="entry name" value="METHYL-ACCEPTING CHEMOTAXIS PROTEIN I-RELATED"/>
    <property type="match status" value="1"/>
</dbReference>
<dbReference type="PRINTS" id="PR00260">
    <property type="entry name" value="CHEMTRNSDUCR"/>
</dbReference>
<accession>A0A7V8FZT1</accession>
<dbReference type="AlphaFoldDB" id="A0A7V8FZT1"/>
<evidence type="ECO:0000313" key="9">
    <source>
        <dbReference type="Proteomes" id="UP000462435"/>
    </source>
</evidence>
<dbReference type="GO" id="GO:0007165">
    <property type="term" value="P:signal transduction"/>
    <property type="evidence" value="ECO:0007669"/>
    <property type="project" value="UniProtKB-KW"/>
</dbReference>
<dbReference type="InterPro" id="IPR004090">
    <property type="entry name" value="Chemotax_Me-accpt_rcpt"/>
</dbReference>
<keyword evidence="6" id="KW-0812">Transmembrane</keyword>
<dbReference type="CDD" id="cd11386">
    <property type="entry name" value="MCP_signal"/>
    <property type="match status" value="1"/>
</dbReference>
<gene>
    <name evidence="8" type="primary">tar_2</name>
    <name evidence="8" type="ORF">GAK35_00485</name>
</gene>
<dbReference type="EMBL" id="WNDX01000008">
    <property type="protein sequence ID" value="KAF1047865.1"/>
    <property type="molecule type" value="Genomic_DNA"/>
</dbReference>